<dbReference type="PROSITE" id="PS50949">
    <property type="entry name" value="HTH_GNTR"/>
    <property type="match status" value="1"/>
</dbReference>
<comment type="caution">
    <text evidence="5">The sequence shown here is derived from an EMBL/GenBank/DDBJ whole genome shotgun (WGS) entry which is preliminary data.</text>
</comment>
<dbReference type="SMART" id="SM00866">
    <property type="entry name" value="UTRA"/>
    <property type="match status" value="1"/>
</dbReference>
<dbReference type="Proteomes" id="UP000017127">
    <property type="component" value="Unassembled WGS sequence"/>
</dbReference>
<keyword evidence="6" id="KW-1185">Reference proteome</keyword>
<dbReference type="Gene3D" id="3.40.1410.10">
    <property type="entry name" value="Chorismate lyase-like"/>
    <property type="match status" value="1"/>
</dbReference>
<dbReference type="InterPro" id="IPR050679">
    <property type="entry name" value="Bact_HTH_transcr_reg"/>
</dbReference>
<keyword evidence="2" id="KW-0238">DNA-binding</keyword>
<reference evidence="5 6" key="1">
    <citation type="journal article" date="2013" name="Front. Microbiol.">
        <title>Comparative genomic analyses of the cyanobacterium, Lyngbya aestuarii BL J, a powerful hydrogen producer.</title>
        <authorList>
            <person name="Kothari A."/>
            <person name="Vaughn M."/>
            <person name="Garcia-Pichel F."/>
        </authorList>
    </citation>
    <scope>NUCLEOTIDE SEQUENCE [LARGE SCALE GENOMIC DNA]</scope>
    <source>
        <strain evidence="5 6">BL J</strain>
    </source>
</reference>
<dbReference type="PRINTS" id="PR00035">
    <property type="entry name" value="HTHGNTR"/>
</dbReference>
<evidence type="ECO:0000313" key="5">
    <source>
        <dbReference type="EMBL" id="ERT09686.1"/>
    </source>
</evidence>
<keyword evidence="3" id="KW-0804">Transcription</keyword>
<dbReference type="InterPro" id="IPR036390">
    <property type="entry name" value="WH_DNA-bd_sf"/>
</dbReference>
<dbReference type="PANTHER" id="PTHR44846:SF1">
    <property type="entry name" value="MANNOSYL-D-GLYCERATE TRANSPORT_METABOLISM SYSTEM REPRESSOR MNGR-RELATED"/>
    <property type="match status" value="1"/>
</dbReference>
<dbReference type="AlphaFoldDB" id="U7QTD5"/>
<dbReference type="InterPro" id="IPR028978">
    <property type="entry name" value="Chorismate_lyase_/UTRA_dom_sf"/>
</dbReference>
<evidence type="ECO:0000256" key="3">
    <source>
        <dbReference type="ARBA" id="ARBA00023163"/>
    </source>
</evidence>
<dbReference type="PATRIC" id="fig|1348334.3.peg.234"/>
<dbReference type="SMART" id="SM00345">
    <property type="entry name" value="HTH_GNTR"/>
    <property type="match status" value="1"/>
</dbReference>
<dbReference type="InterPro" id="IPR000524">
    <property type="entry name" value="Tscrpt_reg_HTH_GntR"/>
</dbReference>
<evidence type="ECO:0000259" key="4">
    <source>
        <dbReference type="PROSITE" id="PS50949"/>
    </source>
</evidence>
<evidence type="ECO:0000256" key="1">
    <source>
        <dbReference type="ARBA" id="ARBA00023015"/>
    </source>
</evidence>
<dbReference type="Gene3D" id="1.10.10.10">
    <property type="entry name" value="Winged helix-like DNA-binding domain superfamily/Winged helix DNA-binding domain"/>
    <property type="match status" value="1"/>
</dbReference>
<evidence type="ECO:0000256" key="2">
    <source>
        <dbReference type="ARBA" id="ARBA00023125"/>
    </source>
</evidence>
<gene>
    <name evidence="5" type="primary">phnF</name>
    <name evidence="5" type="ORF">M595_0239</name>
</gene>
<keyword evidence="1" id="KW-0805">Transcription regulation</keyword>
<dbReference type="EMBL" id="AUZM01000002">
    <property type="protein sequence ID" value="ERT09686.1"/>
    <property type="molecule type" value="Genomic_DNA"/>
</dbReference>
<evidence type="ECO:0000313" key="6">
    <source>
        <dbReference type="Proteomes" id="UP000017127"/>
    </source>
</evidence>
<protein>
    <submittedName>
        <fullName evidence="5">Phosphonate metabolism transcriptional regulator PhnF</fullName>
    </submittedName>
</protein>
<sequence>MPVYAQIANELRQNINQGVYQVGDKLPTENQLSEHFSVNRHTVRRAIALLKSEGLLRVDQGRGTFVAGIPIRYPIGKRVRYNATMTEQGLEMSFQLLQAIEIPASLVVANNLKVSCGDKVALIERLTFVDDQPISISTGHFPLSYFPNILSFQHKMWSISQLLREVYGCDHIRQSTRVSARVVRPQDARLLRLPLNHPILLAESINVDQDGRIIEYGITRFRGDRMELVFENELLDTLNSKRSSKL</sequence>
<dbReference type="SUPFAM" id="SSF64288">
    <property type="entry name" value="Chorismate lyase-like"/>
    <property type="match status" value="1"/>
</dbReference>
<dbReference type="OrthoDB" id="457376at2"/>
<dbReference type="Pfam" id="PF07702">
    <property type="entry name" value="UTRA"/>
    <property type="match status" value="1"/>
</dbReference>
<dbReference type="PANTHER" id="PTHR44846">
    <property type="entry name" value="MANNOSYL-D-GLYCERATE TRANSPORT/METABOLISM SYSTEM REPRESSOR MNGR-RELATED"/>
    <property type="match status" value="1"/>
</dbReference>
<dbReference type="Pfam" id="PF00392">
    <property type="entry name" value="GntR"/>
    <property type="match status" value="1"/>
</dbReference>
<dbReference type="GO" id="GO:0003677">
    <property type="term" value="F:DNA binding"/>
    <property type="evidence" value="ECO:0007669"/>
    <property type="project" value="UniProtKB-KW"/>
</dbReference>
<dbReference type="CDD" id="cd07377">
    <property type="entry name" value="WHTH_GntR"/>
    <property type="match status" value="1"/>
</dbReference>
<dbReference type="SUPFAM" id="SSF46785">
    <property type="entry name" value="Winged helix' DNA-binding domain"/>
    <property type="match status" value="1"/>
</dbReference>
<dbReference type="FunFam" id="1.10.10.10:FF:000079">
    <property type="entry name" value="GntR family transcriptional regulator"/>
    <property type="match status" value="1"/>
</dbReference>
<proteinExistence type="predicted"/>
<dbReference type="NCBIfam" id="TIGR02325">
    <property type="entry name" value="C_P_lyase_phnF"/>
    <property type="match status" value="1"/>
</dbReference>
<feature type="domain" description="HTH gntR-type" evidence="4">
    <location>
        <begin position="1"/>
        <end position="69"/>
    </location>
</feature>
<dbReference type="InterPro" id="IPR011663">
    <property type="entry name" value="UTRA"/>
</dbReference>
<accession>U7QTD5</accession>
<dbReference type="GO" id="GO:0045892">
    <property type="term" value="P:negative regulation of DNA-templated transcription"/>
    <property type="evidence" value="ECO:0007669"/>
    <property type="project" value="TreeGrafter"/>
</dbReference>
<dbReference type="InterPro" id="IPR012702">
    <property type="entry name" value="CP_lyase_PhnF"/>
</dbReference>
<dbReference type="GO" id="GO:0003700">
    <property type="term" value="F:DNA-binding transcription factor activity"/>
    <property type="evidence" value="ECO:0007669"/>
    <property type="project" value="InterPro"/>
</dbReference>
<organism evidence="5 6">
    <name type="scientific">Lyngbya aestuarii BL J</name>
    <dbReference type="NCBI Taxonomy" id="1348334"/>
    <lineage>
        <taxon>Bacteria</taxon>
        <taxon>Bacillati</taxon>
        <taxon>Cyanobacteriota</taxon>
        <taxon>Cyanophyceae</taxon>
        <taxon>Oscillatoriophycideae</taxon>
        <taxon>Oscillatoriales</taxon>
        <taxon>Microcoleaceae</taxon>
        <taxon>Lyngbya</taxon>
    </lineage>
</organism>
<dbReference type="InterPro" id="IPR036388">
    <property type="entry name" value="WH-like_DNA-bd_sf"/>
</dbReference>
<name>U7QTD5_9CYAN</name>